<feature type="region of interest" description="Disordered" evidence="1">
    <location>
        <begin position="1751"/>
        <end position="1812"/>
    </location>
</feature>
<feature type="region of interest" description="Disordered" evidence="1">
    <location>
        <begin position="1010"/>
        <end position="1133"/>
    </location>
</feature>
<feature type="compositionally biased region" description="Basic and acidic residues" evidence="1">
    <location>
        <begin position="1018"/>
        <end position="1031"/>
    </location>
</feature>
<dbReference type="EMBL" id="KZ987912">
    <property type="protein sequence ID" value="RKP13960.1"/>
    <property type="molecule type" value="Genomic_DNA"/>
</dbReference>
<feature type="compositionally biased region" description="Low complexity" evidence="1">
    <location>
        <begin position="1364"/>
        <end position="1393"/>
    </location>
</feature>
<gene>
    <name evidence="2" type="ORF">BJ684DRAFT_19593</name>
</gene>
<feature type="compositionally biased region" description="Basic and acidic residues" evidence="1">
    <location>
        <begin position="580"/>
        <end position="597"/>
    </location>
</feature>
<evidence type="ECO:0000313" key="3">
    <source>
        <dbReference type="Proteomes" id="UP000267251"/>
    </source>
</evidence>
<feature type="region of interest" description="Disordered" evidence="1">
    <location>
        <begin position="1939"/>
        <end position="2012"/>
    </location>
</feature>
<feature type="compositionally biased region" description="Acidic residues" evidence="1">
    <location>
        <begin position="2080"/>
        <end position="2091"/>
    </location>
</feature>
<feature type="compositionally biased region" description="Basic and acidic residues" evidence="1">
    <location>
        <begin position="702"/>
        <end position="713"/>
    </location>
</feature>
<feature type="region of interest" description="Disordered" evidence="1">
    <location>
        <begin position="3159"/>
        <end position="3178"/>
    </location>
</feature>
<feature type="region of interest" description="Disordered" evidence="1">
    <location>
        <begin position="3067"/>
        <end position="3129"/>
    </location>
</feature>
<protein>
    <submittedName>
        <fullName evidence="2">Uncharacterized protein</fullName>
    </submittedName>
</protein>
<feature type="region of interest" description="Disordered" evidence="1">
    <location>
        <begin position="1"/>
        <end position="107"/>
    </location>
</feature>
<feature type="region of interest" description="Disordered" evidence="1">
    <location>
        <begin position="190"/>
        <end position="212"/>
    </location>
</feature>
<feature type="compositionally biased region" description="Acidic residues" evidence="1">
    <location>
        <begin position="1112"/>
        <end position="1123"/>
    </location>
</feature>
<feature type="region of interest" description="Disordered" evidence="1">
    <location>
        <begin position="1566"/>
        <end position="1646"/>
    </location>
</feature>
<feature type="compositionally biased region" description="Basic and acidic residues" evidence="1">
    <location>
        <begin position="3071"/>
        <end position="3095"/>
    </location>
</feature>
<feature type="compositionally biased region" description="Acidic residues" evidence="1">
    <location>
        <begin position="643"/>
        <end position="659"/>
    </location>
</feature>
<feature type="compositionally biased region" description="Polar residues" evidence="1">
    <location>
        <begin position="866"/>
        <end position="877"/>
    </location>
</feature>
<feature type="compositionally biased region" description="Basic and acidic residues" evidence="1">
    <location>
        <begin position="1673"/>
        <end position="1690"/>
    </location>
</feature>
<feature type="region of interest" description="Disordered" evidence="1">
    <location>
        <begin position="1673"/>
        <end position="1715"/>
    </location>
</feature>
<proteinExistence type="predicted"/>
<feature type="region of interest" description="Disordered" evidence="1">
    <location>
        <begin position="1359"/>
        <end position="1402"/>
    </location>
</feature>
<feature type="compositionally biased region" description="Basic and acidic residues" evidence="1">
    <location>
        <begin position="924"/>
        <end position="936"/>
    </location>
</feature>
<feature type="region of interest" description="Disordered" evidence="1">
    <location>
        <begin position="1472"/>
        <end position="1547"/>
    </location>
</feature>
<feature type="region of interest" description="Disordered" evidence="1">
    <location>
        <begin position="903"/>
        <end position="995"/>
    </location>
</feature>
<feature type="compositionally biased region" description="Basic and acidic residues" evidence="1">
    <location>
        <begin position="498"/>
        <end position="512"/>
    </location>
</feature>
<feature type="compositionally biased region" description="Basic and acidic residues" evidence="1">
    <location>
        <begin position="1057"/>
        <end position="1073"/>
    </location>
</feature>
<feature type="compositionally biased region" description="Basic and acidic residues" evidence="1">
    <location>
        <begin position="1437"/>
        <end position="1446"/>
    </location>
</feature>
<feature type="compositionally biased region" description="Basic and acidic residues" evidence="1">
    <location>
        <begin position="1081"/>
        <end position="1094"/>
    </location>
</feature>
<feature type="compositionally biased region" description="Basic and acidic residues" evidence="1">
    <location>
        <begin position="830"/>
        <end position="839"/>
    </location>
</feature>
<sequence>MDTIGKGQAVEEEGRMTEGMKRMIEGEDRPIEPGREAHEKDVEVNLEEETVQRSTSPSRGVGESELQTKQSEVEVKEEEEKEEGRGEEQRRTKEEEDDSSERVTDESIFDFLPPIVSPTHPSNIPYPNFFPNFLDQLDNGTDQLERDMKEKFIKERSMKQKTMEKGRREEEEKQRLDLDLRDAMNLPRTLKSPTYRAPTASTTLSHPPLTTMMSRDQGYVRKRMNSHRVERYSHFTEGQTHLTETETHPAGSIRKERSPGGRKDQSTMAGEGVLDFSKEVPGATRMKRWIERRRESRAMEDDPSPPMNAPRGKDPMQHRGGCPLSCTRTAWMPDSPPLGDRLDLLHEPNLFHPSRPSSPLHNTSSPEDSRPSDPERQDLSSSFWPPYPEDDYYTPSPKPSPPLLTVQPVFPSMEKEIHAHPSKAASPPDHEASSPFEEGPSSVGFPDSETNSPSNEPFPDLGDESIPEGTSLPPPLPSEEISNLNERSPPPETSFIPTEHHADHPPYEDHPSQEALGPFPDLVVPQASDEEEEGHHGGLSSLEVSFLDDGSKEPSGMEAFTPEDDTSPFSSMEMVQPPGDSDRGSSDRDTFETKEEGGNGMGQDDTGHSEVGGESYSPLPMDFSFPIANPSNGLESHGAYDEREMEDQDYANGTIEDEQNNNASSHSSSHKGEEEDEDRKVRFDDTSHSKEEEYQVTPDTAWMKEAEQEDVNHTTEQVPSITTTQEASLVRSWRLERLYAMGQVEENGMKKPEEVEEVSSSFSPLDSEFTSPISPKDGQEDLSMEVKYERKLREKKRRRAQSLSLHLATVEAIASGPVSEVGEEDGSMSGDERTGDKDVFVSPPSKRKHRSQTSFVDTESALAQLDSFSPTTLNGSEGRQLDSGEKGESEWVSGLREVISPPTSLGQVIESGGSHDYLGVSIPGDREREDGVERVHSGSTLLSEFGVHSSMSREGTLSGQGQFSPSSYYPHTHPHSKEDPTSHPPTPAFPMSSKNFIDNSSALASMDPFYVAPGGVVSDEHPKNEDNKEEGSGSEIEDGEREGFEELANSIVLEVPDGAKKDEMEEGEARVELQEEEEDHAMENEHEVDDKMDGQADMSDFEETGDTKMAEDTDVPEVPDEREEGMGDHEVPDEINEAAIDEVKEHRVPEEVKQAVMEDQVMQPEEDHPIRDLSFDKSMDIVTSREAEVPMEMDEPMETDATMEGNEAVTDDVSVQLERALDPSDELPAQSDELSVPTAEVSLSLSAMEADSTPSNSMNRETDPASSDAPTRETESSSPIIPTQEVDPTSSNISAVSLDVSPRISLPPPLSPSTTPRDQGELVEGASMLEDQILETDIDIEKEEILKLDYDMDAWERAKKDKLTSGPSGSHSTPTSPTPGLSPTSLNTLPSSSVGAPSRDLVRRRLLKDQARYLRRLERKERKSGRTGMKGIEEEEAGKGSGDKGRMGARAMTLGPRAVPHLSASTSIILGIRPDGTQSDQGSQSDESETETETDEDERAEVKDGGDHLMPSSLGGIFGLIEGTRKESEEATGSSTSPSLSLKATPSPPQVIFGAGVEDREISPIETSFDLSHLTKAPQRRGMEGGEELNPWGDEQGRNAVDDDEEDPNNTPALLGTRHLRQESILQSGAHVWSEKRTYGEEEEKVVSPVSTFPLLPGEIEEGIFPLSEDHRFRKGKEEETKLSGDHGSMEVEEENEFFPRHSSMPPDRSPPKDLGSMGGLSLDLIHPHHHYPPMQHDPSIPFPLTLPASMGRGGGGRPSGRREGISPMMQEGGELANGPILEEESRVEGLLEEEDDAPQRMEEEDEDDVPVGGYENMSGTDLEGYSGTGGPIRGGFPLESYPSAGGSYPEEASFASSGYSHTFSPSHPIRMSLSNGPNVAGPDGQRTRKASFIEANQMDAVGGQGLFPLDTPLMTPQEERFFSPGGYGAGSGMFGGVPLPGSAGGSGSGGSFPPFPGWRPSSRGSSSQLSDLYLEGPVGSGMENEGVIPGNLSLPGGGDMEGGVPPHLGDIREEGEDEWALGGHSGAQESYTFDISAWRASMDSEGQGTRKESTTLGYQSHDLATSGDQKGLRENGGIMEEEEEEGEDEGTLGRARIGRAISPLELMEREDSSEVVSILRKGVEDSDVEFDYERVIDADEEEEETHGVTKVSGLKMDSLGKSDQIMSAMKVSEMGHLSGPTDGPDVSPWLEDAEKKIKYQVWTRQVKLLGMEELESVLSGGDIKTEEEDHLQSMTVKDDMEWNRTLRDWGLDPKGIRILTGSEDSLGWGMVIGDQEGRVILLDKDQVCVCLYRDGRPALIKWRGSGTVDDDSGREASGGTGSVEVSSIRVRPIQAGQGASGHWLVMAGVMANASGGEGHVEGVRILHVDLLTWGLSWVGPLRRDSWEILSGDDQGMVYHHRVGWMGPIKSKKTTRILGRVVKDTASGSKRPTTILGLDSLYDENDEAGLVAILTPYKMIVVKTKGRMETVFRVLRSSIAPSDGIKSGCLAWGNQVEIEGETQPVLAYAWGERLWLLRAFADGDGQVSLAHVGEWTGVSDVVGLRWSGTWLWIWTREGDVVIWSYRAGKAIERIGLSPEQWWSDGGESTEELDLSTLTRWDSKIGPARSIRGSQGGMLGSVLFQCGDHKIWQGSWRSWEDRLGRLIGNGKLLTALEMAVGYAASLPGLDLEGCENSRDRRRIVGIWIMSIVRKVLSLGLQDGGDAEEETATEVQAQAYQLAKYVIQASIHLPVTYIAPGEDEAGEEDEDDEDVEALGLEEMDRFLFEGVYDTFVARHQERAFLEALIPYILSKRKSLGGRGWSLGQGKERWIRQVPPPILASLLQLLHRTGRDVFVEEILNHLEIQAGVGDSDLMLKQARAAHAWSSLLRIWSLGVGDWVGGVAELLERSESLVRVRGAERSRMERVYGPKDVRIPVGGEEDAVMEVERVEGSRVRKEMWGKWERAWASRVDRMVHPLFVYLDKALLGRLGDDGQQGIVRGRTDLYRYLLGGEGQDGEERKTPLVRLMHLDTGKTMSMMERALEDAYLDKKPMAPDNPRPDWVIGQVSRQGILEGILRAVGLYDEGGDDLGGDRRETGDILGQDKKREMSKEERRQKRRSWSISGLAPGQYPLSPTASGQLLGRQGSMEAALEDQGDRWSIQEISHVACMVSRAYSRYHPGIPESNGKENRKSPRKGRVVRWGDEVGASIVSGPTVSAVATASTASKISYVNLGRETLQNIVYALVRDTDPTTHQDRQGALEDLLKVYAPAAPEAMERMYERAGFYRVLESVYRKTHRYGRIVETYLMDTKRRHGVFEALCGHG</sequence>
<feature type="compositionally biased region" description="Polar residues" evidence="1">
    <location>
        <begin position="1531"/>
        <end position="1544"/>
    </location>
</feature>
<evidence type="ECO:0000313" key="2">
    <source>
        <dbReference type="EMBL" id="RKP13960.1"/>
    </source>
</evidence>
<feature type="compositionally biased region" description="Acidic residues" evidence="1">
    <location>
        <begin position="1189"/>
        <end position="1198"/>
    </location>
</feature>
<feature type="compositionally biased region" description="Low complexity" evidence="1">
    <location>
        <begin position="1475"/>
        <end position="1485"/>
    </location>
</feature>
<feature type="compositionally biased region" description="Polar residues" evidence="1">
    <location>
        <begin position="949"/>
        <end position="969"/>
    </location>
</feature>
<dbReference type="OrthoDB" id="289913at2759"/>
<feature type="region of interest" description="Disordered" evidence="1">
    <location>
        <begin position="1417"/>
        <end position="1449"/>
    </location>
</feature>
<feature type="region of interest" description="Disordered" evidence="1">
    <location>
        <begin position="235"/>
        <end position="271"/>
    </location>
</feature>
<accession>A0A4P9Y7Q1</accession>
<feature type="compositionally biased region" description="Low complexity" evidence="1">
    <location>
        <begin position="1959"/>
        <end position="1971"/>
    </location>
</feature>
<feature type="compositionally biased region" description="Acidic residues" evidence="1">
    <location>
        <begin position="1791"/>
        <end position="1810"/>
    </location>
</feature>
<name>A0A4P9Y7Q1_9FUNG</name>
<feature type="compositionally biased region" description="Acidic residues" evidence="1">
    <location>
        <begin position="1486"/>
        <end position="1499"/>
    </location>
</feature>
<keyword evidence="3" id="KW-1185">Reference proteome</keyword>
<feature type="compositionally biased region" description="Basic and acidic residues" evidence="1">
    <location>
        <begin position="243"/>
        <end position="265"/>
    </location>
</feature>
<feature type="compositionally biased region" description="Acidic residues" evidence="1">
    <location>
        <begin position="1035"/>
        <end position="1045"/>
    </location>
</feature>
<feature type="compositionally biased region" description="Basic and acidic residues" evidence="1">
    <location>
        <begin position="1165"/>
        <end position="1188"/>
    </location>
</feature>
<feature type="compositionally biased region" description="Basic and acidic residues" evidence="1">
    <location>
        <begin position="879"/>
        <end position="889"/>
    </location>
</feature>
<feature type="compositionally biased region" description="Basic and acidic residues" evidence="1">
    <location>
        <begin position="12"/>
        <end position="43"/>
    </location>
</feature>
<feature type="compositionally biased region" description="Basic and acidic residues" evidence="1">
    <location>
        <begin position="82"/>
        <end position="105"/>
    </location>
</feature>
<dbReference type="Pfam" id="PF23410">
    <property type="entry name" value="Beta-prop_VPS8"/>
    <property type="match status" value="1"/>
</dbReference>
<evidence type="ECO:0000256" key="1">
    <source>
        <dbReference type="SAM" id="MobiDB-lite"/>
    </source>
</evidence>
<feature type="region of interest" description="Disordered" evidence="1">
    <location>
        <begin position="292"/>
        <end position="727"/>
    </location>
</feature>
<feature type="compositionally biased region" description="Polar residues" evidence="1">
    <location>
        <begin position="1276"/>
        <end position="1295"/>
    </location>
</feature>
<feature type="compositionally biased region" description="Basic and acidic residues" evidence="1">
    <location>
        <begin position="670"/>
        <end position="693"/>
    </location>
</feature>
<feature type="region of interest" description="Disordered" evidence="1">
    <location>
        <begin position="1155"/>
        <end position="1323"/>
    </location>
</feature>
<reference evidence="3" key="1">
    <citation type="journal article" date="2018" name="Nat. Microbiol.">
        <title>Leveraging single-cell genomics to expand the fungal tree of life.</title>
        <authorList>
            <person name="Ahrendt S.R."/>
            <person name="Quandt C.A."/>
            <person name="Ciobanu D."/>
            <person name="Clum A."/>
            <person name="Salamov A."/>
            <person name="Andreopoulos B."/>
            <person name="Cheng J.F."/>
            <person name="Woyke T."/>
            <person name="Pelin A."/>
            <person name="Henrissat B."/>
            <person name="Reynolds N.K."/>
            <person name="Benny G.L."/>
            <person name="Smith M.E."/>
            <person name="James T.Y."/>
            <person name="Grigoriev I.V."/>
        </authorList>
    </citation>
    <scope>NUCLEOTIDE SEQUENCE [LARGE SCALE GENOMIC DNA]</scope>
</reference>
<feature type="region of interest" description="Disordered" evidence="1">
    <location>
        <begin position="2062"/>
        <end position="2092"/>
    </location>
</feature>
<feature type="compositionally biased region" description="Basic and acidic residues" evidence="1">
    <location>
        <begin position="367"/>
        <end position="378"/>
    </location>
</feature>
<dbReference type="Proteomes" id="UP000267251">
    <property type="component" value="Unassembled WGS sequence"/>
</dbReference>
<feature type="compositionally biased region" description="Polar residues" evidence="1">
    <location>
        <begin position="1252"/>
        <end position="1269"/>
    </location>
</feature>
<feature type="region of interest" description="Disordered" evidence="1">
    <location>
        <begin position="745"/>
        <end position="891"/>
    </location>
</feature>
<organism evidence="2 3">
    <name type="scientific">Piptocephalis cylindrospora</name>
    <dbReference type="NCBI Taxonomy" id="1907219"/>
    <lineage>
        <taxon>Eukaryota</taxon>
        <taxon>Fungi</taxon>
        <taxon>Fungi incertae sedis</taxon>
        <taxon>Zoopagomycota</taxon>
        <taxon>Zoopagomycotina</taxon>
        <taxon>Zoopagomycetes</taxon>
        <taxon>Zoopagales</taxon>
        <taxon>Piptocephalidaceae</taxon>
        <taxon>Piptocephalis</taxon>
    </lineage>
</organism>
<feature type="compositionally biased region" description="Polar residues" evidence="1">
    <location>
        <begin position="714"/>
        <end position="727"/>
    </location>
</feature>